<sequence>MELVKKVCCRGTEAADSIAIRAEHESYSYKQLISSAWEISDLLCNSGLETVDGVRGRRHLGGARIGIVAKPSAEFVAGILATWFSGGVAVPLALSYPETELLHVMNDAEISMVLSTEDHQQLMQSVAAKCAAQFSLIPSVHRISLHESVHDHPQIEEIALDKGNDPALIIYTSGTTGKPKGAVHTHKSITAQVQTLAEAWEYTSTDQFLNCSTVEFMPKFSVRGIWQRWRESYPPNGSKADDAITVFTGVPTIYSRLIQGYEAMDPDQQAASATAARQLRLTMSGSSALPLPVMQEWEAITGHRLLERYGMTEFVMAISNPLRGVRKAGTVGKPFPGVQVKIAEDPNENDTTGVGELCVRSPSMFKEYWKLPQVTEDSFTDDGFFRTGDAGKIDEDGYYVILGRTSADIMKVGGYKLSALEIESALLEHPVVAELEAAKRKQDSSAISLEELCEWAKDKLAPYKVWQHRHLSFLTFLEIFGVPICWRNFLFGHGCSPWIFCPFY</sequence>
<dbReference type="InterPro" id="IPR020845">
    <property type="entry name" value="AMP-binding_CS"/>
</dbReference>
<feature type="domain" description="AMP-dependent synthetase/ligase" evidence="2">
    <location>
        <begin position="15"/>
        <end position="369"/>
    </location>
</feature>
<dbReference type="EMBL" id="JAPFFJ010000005">
    <property type="protein sequence ID" value="KAJ6427531.1"/>
    <property type="molecule type" value="Genomic_DNA"/>
</dbReference>
<dbReference type="PANTHER" id="PTHR43201">
    <property type="entry name" value="ACYL-COA SYNTHETASE"/>
    <property type="match status" value="1"/>
</dbReference>
<comment type="similarity">
    <text evidence="1">Belongs to the ATP-dependent AMP-binding enzyme family.</text>
</comment>
<proteinExistence type="inferred from homology"/>
<accession>A0AAD6KQA6</accession>
<dbReference type="PANTHER" id="PTHR43201:SF8">
    <property type="entry name" value="ACYL-COA SYNTHETASE FAMILY MEMBER 3"/>
    <property type="match status" value="1"/>
</dbReference>
<keyword evidence="4" id="KW-1185">Reference proteome</keyword>
<evidence type="ECO:0000256" key="1">
    <source>
        <dbReference type="ARBA" id="ARBA00006432"/>
    </source>
</evidence>
<protein>
    <recommendedName>
        <fullName evidence="2">AMP-dependent synthetase/ligase domain-containing protein</fullName>
    </recommendedName>
</protein>
<comment type="caution">
    <text evidence="3">The sequence shown here is derived from an EMBL/GenBank/DDBJ whole genome shotgun (WGS) entry which is preliminary data.</text>
</comment>
<dbReference type="AlphaFoldDB" id="A0AAD6KQA6"/>
<dbReference type="InterPro" id="IPR042099">
    <property type="entry name" value="ANL_N_sf"/>
</dbReference>
<dbReference type="GO" id="GO:0006631">
    <property type="term" value="P:fatty acid metabolic process"/>
    <property type="evidence" value="ECO:0007669"/>
    <property type="project" value="TreeGrafter"/>
</dbReference>
<organism evidence="3 4">
    <name type="scientific">Salix udensis</name>
    <dbReference type="NCBI Taxonomy" id="889485"/>
    <lineage>
        <taxon>Eukaryota</taxon>
        <taxon>Viridiplantae</taxon>
        <taxon>Streptophyta</taxon>
        <taxon>Embryophyta</taxon>
        <taxon>Tracheophyta</taxon>
        <taxon>Spermatophyta</taxon>
        <taxon>Magnoliopsida</taxon>
        <taxon>eudicotyledons</taxon>
        <taxon>Gunneridae</taxon>
        <taxon>Pentapetalae</taxon>
        <taxon>rosids</taxon>
        <taxon>fabids</taxon>
        <taxon>Malpighiales</taxon>
        <taxon>Salicaceae</taxon>
        <taxon>Saliceae</taxon>
        <taxon>Salix</taxon>
    </lineage>
</organism>
<dbReference type="InterPro" id="IPR000873">
    <property type="entry name" value="AMP-dep_synth/lig_dom"/>
</dbReference>
<dbReference type="CDD" id="cd05941">
    <property type="entry name" value="MCS"/>
    <property type="match status" value="1"/>
</dbReference>
<dbReference type="Proteomes" id="UP001162972">
    <property type="component" value="Chromosome 1"/>
</dbReference>
<dbReference type="PROSITE" id="PS00455">
    <property type="entry name" value="AMP_BINDING"/>
    <property type="match status" value="1"/>
</dbReference>
<reference evidence="3 4" key="1">
    <citation type="journal article" date="2023" name="Int. J. Mol. Sci.">
        <title>De Novo Assembly and Annotation of 11 Diverse Shrub Willow (Salix) Genomes Reveals Novel Gene Organization in Sex-Linked Regions.</title>
        <authorList>
            <person name="Hyden B."/>
            <person name="Feng K."/>
            <person name="Yates T.B."/>
            <person name="Jawdy S."/>
            <person name="Cereghino C."/>
            <person name="Smart L.B."/>
            <person name="Muchero W."/>
        </authorList>
    </citation>
    <scope>NUCLEOTIDE SEQUENCE [LARGE SCALE GENOMIC DNA]</scope>
    <source>
        <tissue evidence="3">Shoot tip</tissue>
    </source>
</reference>
<dbReference type="SUPFAM" id="SSF56801">
    <property type="entry name" value="Acetyl-CoA synthetase-like"/>
    <property type="match status" value="1"/>
</dbReference>
<name>A0AAD6KQA6_9ROSI</name>
<dbReference type="GO" id="GO:0031956">
    <property type="term" value="F:medium-chain fatty acid-CoA ligase activity"/>
    <property type="evidence" value="ECO:0007669"/>
    <property type="project" value="TreeGrafter"/>
</dbReference>
<evidence type="ECO:0000313" key="3">
    <source>
        <dbReference type="EMBL" id="KAJ6427531.1"/>
    </source>
</evidence>
<dbReference type="Gene3D" id="3.40.50.12780">
    <property type="entry name" value="N-terminal domain of ligase-like"/>
    <property type="match status" value="1"/>
</dbReference>
<evidence type="ECO:0000313" key="4">
    <source>
        <dbReference type="Proteomes" id="UP001162972"/>
    </source>
</evidence>
<dbReference type="Pfam" id="PF00501">
    <property type="entry name" value="AMP-binding"/>
    <property type="match status" value="1"/>
</dbReference>
<gene>
    <name evidence="3" type="ORF">OIU84_023011</name>
</gene>
<evidence type="ECO:0000259" key="2">
    <source>
        <dbReference type="Pfam" id="PF00501"/>
    </source>
</evidence>